<dbReference type="InterPro" id="IPR051838">
    <property type="entry name" value="ARTD_PARP"/>
</dbReference>
<feature type="domain" description="UBC core" evidence="6">
    <location>
        <begin position="986"/>
        <end position="1174"/>
    </location>
</feature>
<dbReference type="EMBL" id="JAUJDW010000028">
    <property type="protein sequence ID" value="KAK0653403.1"/>
    <property type="molecule type" value="Genomic_DNA"/>
</dbReference>
<dbReference type="Pfam" id="PF00179">
    <property type="entry name" value="UQ_con"/>
    <property type="match status" value="1"/>
</dbReference>
<evidence type="ECO:0000313" key="7">
    <source>
        <dbReference type="EMBL" id="KAK0653403.1"/>
    </source>
</evidence>
<dbReference type="Gene3D" id="3.90.228.10">
    <property type="match status" value="1"/>
</dbReference>
<dbReference type="FunFam" id="3.10.110.10:FF:000107">
    <property type="entry name" value="Ubiquitin conjugating enzyme, putative"/>
    <property type="match status" value="1"/>
</dbReference>
<dbReference type="GO" id="GO:0003950">
    <property type="term" value="F:NAD+ poly-ADP-ribosyltransferase activity"/>
    <property type="evidence" value="ECO:0007669"/>
    <property type="project" value="InterPro"/>
</dbReference>
<dbReference type="GO" id="GO:0016779">
    <property type="term" value="F:nucleotidyltransferase activity"/>
    <property type="evidence" value="ECO:0007669"/>
    <property type="project" value="UniProtKB-KW"/>
</dbReference>
<proteinExistence type="predicted"/>
<evidence type="ECO:0000259" key="6">
    <source>
        <dbReference type="PROSITE" id="PS50127"/>
    </source>
</evidence>
<dbReference type="Pfam" id="PF00644">
    <property type="entry name" value="PARP"/>
    <property type="match status" value="1"/>
</dbReference>
<dbReference type="InterPro" id="IPR016135">
    <property type="entry name" value="UBQ-conjugating_enzyme/RWD"/>
</dbReference>
<name>A0AA39YIU2_9PEZI</name>
<accession>A0AA39YIU2</accession>
<dbReference type="InterPro" id="IPR012317">
    <property type="entry name" value="Poly(ADP-ribose)pol_cat_dom"/>
</dbReference>
<evidence type="ECO:0000256" key="4">
    <source>
        <dbReference type="ARBA" id="ARBA00023027"/>
    </source>
</evidence>
<evidence type="ECO:0000256" key="2">
    <source>
        <dbReference type="ARBA" id="ARBA00022679"/>
    </source>
</evidence>
<reference evidence="7" key="1">
    <citation type="submission" date="2023-06" db="EMBL/GenBank/DDBJ databases">
        <title>Multi-omics analyses reveal the molecular pathogenesis toolkit of Lasiodiplodia hormozganensis, a cross-kingdom pathogen.</title>
        <authorList>
            <person name="Felix C."/>
            <person name="Meneses R."/>
            <person name="Goncalves M.F.M."/>
            <person name="Tilleman L."/>
            <person name="Duarte A.S."/>
            <person name="Jorrin-Novo J.V."/>
            <person name="Van De Peer Y."/>
            <person name="Deforce D."/>
            <person name="Van Nieuwerburgh F."/>
            <person name="Esteves A.C."/>
            <person name="Alves A."/>
        </authorList>
    </citation>
    <scope>NUCLEOTIDE SEQUENCE</scope>
    <source>
        <strain evidence="7">CBS 339.90</strain>
    </source>
</reference>
<evidence type="ECO:0000256" key="3">
    <source>
        <dbReference type="ARBA" id="ARBA00022695"/>
    </source>
</evidence>
<dbReference type="SMART" id="SM00212">
    <property type="entry name" value="UBCc"/>
    <property type="match status" value="1"/>
</dbReference>
<dbReference type="Gene3D" id="3.10.110.10">
    <property type="entry name" value="Ubiquitin Conjugating Enzyme"/>
    <property type="match status" value="1"/>
</dbReference>
<keyword evidence="2" id="KW-0808">Transferase</keyword>
<dbReference type="PANTHER" id="PTHR21328">
    <property type="entry name" value="POLY ADP-RIBOSE POLYMERASE FAMILY, MEMBER PARP"/>
    <property type="match status" value="1"/>
</dbReference>
<gene>
    <name evidence="7" type="primary">UBE2Q2</name>
    <name evidence="7" type="ORF">DIS24_g6152</name>
</gene>
<comment type="caution">
    <text evidence="7">The sequence shown here is derived from an EMBL/GenBank/DDBJ whole genome shotgun (WGS) entry which is preliminary data.</text>
</comment>
<feature type="compositionally biased region" description="Acidic residues" evidence="5">
    <location>
        <begin position="106"/>
        <end position="142"/>
    </location>
</feature>
<evidence type="ECO:0000313" key="8">
    <source>
        <dbReference type="Proteomes" id="UP001175001"/>
    </source>
</evidence>
<dbReference type="AlphaFoldDB" id="A0AA39YIU2"/>
<feature type="compositionally biased region" description="Acidic residues" evidence="5">
    <location>
        <begin position="920"/>
        <end position="934"/>
    </location>
</feature>
<dbReference type="SUPFAM" id="SSF56399">
    <property type="entry name" value="ADP-ribosylation"/>
    <property type="match status" value="1"/>
</dbReference>
<dbReference type="PROSITE" id="PS50127">
    <property type="entry name" value="UBC_2"/>
    <property type="match status" value="1"/>
</dbReference>
<keyword evidence="4" id="KW-0520">NAD</keyword>
<keyword evidence="3" id="KW-0548">Nucleotidyltransferase</keyword>
<sequence>MGRKEYRAHLEQAAASPETYGVLQVCNKDSEIEVLVQCQHGPLTVTAVIDETCDYPQSHSFISLYVQDSAPNDISHAIATLAEQQIGPKTIFTLLREISQCLSTDTDGDTDMPDSQPDDLDEDDDFEDCAELSDASDDDDFFGIENRPPSAESTETETYDDIIPLAKRNLVRRDLVRVKEAGFRVSVCGPLVQGHPGYLISTCRIAKLGISEEAMQAWQLCPADYLVLLIHYPNGYKHIGDIQESTGWKGMMDFRFGVCSSYKPSRSEVIKAFSTLTANSPSEDDKSKLQKLFIAGPLKDLFCEKFLPLLKCRVKEGMSWDGAMAFWHDHHATEQKGKLARDPKYQKEETSATNLPALVTEDHISSFNSNHAPGDRLSLPLVAMQFYVRQLVRCTEFCLICHRKMPADIEAIKPYVCESQLCLYQYSHLGFGPSIEHEIISQPAVVDLLVSLCWATAKSGRLKPRHLPLGLGLRVPRVDILKLGGAMTEPYPVVGTAPVSLPAPSMDNNNKQWLLPSETAHAARLNLETRELLFEMTVTRASLNLNPGDWIQLRVLDVEESLHCKVEQIMLPIIKLSKPILYSATEGSRASGQDIPISVFQDANFVAYDKDLDSLDPSSMQEAMVVLLDLLPTVKEMREFLLQGGAHADLAKWPRITSSSLGLLRWIVASNRACIMQIGDPNEDNEQDHVWGMPGWKQFRIAMGAPDKERRFINSVSKVGCAINPDIPTIFAWHGSSLFNWHSIIREGLNFEETMNGRAFGHGVYLSKDLTTSLGYSRFGIYSNTNTSNNWRSSELAIHDAISLNEVVNAPSKFVSSTPHFVVDQIDWIQTRYLFVHTSASRPAVYQPRAAPRTPDEQPRLLNPIVQDSTHFPVNIAHERIEIPASATRSRARAAKSSPRRQSIAKGYKKLKTGRSIQDPIDDDDDDVRSEMTDQDDCELLQMESEQTESATASNNSALTDFVPGKLDFKTLEIFPSPEGDAASISASRRLQADLNAIRKVQDSQPLHELGWYIDPEHTDNLYQWIVELHSFEPSLPLAQDMKEKGVKSVVLELTFGKDYPFAPPFVRVIRPRFLPFQQGGGGHVTAGGALCMELLTNDGWNAVNSIESVLMQVRLAMSSREPRDARLDPRAHNSDYRIGEAVEAYIRACDTHGWKVPPGFRQMVRAGRAGRAGRADSGLLLRFG</sequence>
<feature type="region of interest" description="Disordered" evidence="5">
    <location>
        <begin position="883"/>
        <end position="934"/>
    </location>
</feature>
<dbReference type="Proteomes" id="UP001175001">
    <property type="component" value="Unassembled WGS sequence"/>
</dbReference>
<dbReference type="CDD" id="cd23802">
    <property type="entry name" value="UBCc_UBE2Q"/>
    <property type="match status" value="1"/>
</dbReference>
<feature type="compositionally biased region" description="Low complexity" evidence="5">
    <location>
        <begin position="885"/>
        <end position="902"/>
    </location>
</feature>
<organism evidence="7 8">
    <name type="scientific">Lasiodiplodia hormozganensis</name>
    <dbReference type="NCBI Taxonomy" id="869390"/>
    <lineage>
        <taxon>Eukaryota</taxon>
        <taxon>Fungi</taxon>
        <taxon>Dikarya</taxon>
        <taxon>Ascomycota</taxon>
        <taxon>Pezizomycotina</taxon>
        <taxon>Dothideomycetes</taxon>
        <taxon>Dothideomycetes incertae sedis</taxon>
        <taxon>Botryosphaeriales</taxon>
        <taxon>Botryosphaeriaceae</taxon>
        <taxon>Lasiodiplodia</taxon>
    </lineage>
</organism>
<dbReference type="SUPFAM" id="SSF54495">
    <property type="entry name" value="UBC-like"/>
    <property type="match status" value="1"/>
</dbReference>
<evidence type="ECO:0000256" key="1">
    <source>
        <dbReference type="ARBA" id="ARBA00022676"/>
    </source>
</evidence>
<evidence type="ECO:0000256" key="5">
    <source>
        <dbReference type="SAM" id="MobiDB-lite"/>
    </source>
</evidence>
<feature type="region of interest" description="Disordered" evidence="5">
    <location>
        <begin position="103"/>
        <end position="157"/>
    </location>
</feature>
<keyword evidence="8" id="KW-1185">Reference proteome</keyword>
<keyword evidence="1" id="KW-0328">Glycosyltransferase</keyword>
<protein>
    <submittedName>
        <fullName evidence="7">Ubiquitin-conjugating enzyme E2 Q2</fullName>
    </submittedName>
</protein>
<dbReference type="InterPro" id="IPR000608">
    <property type="entry name" value="UBC"/>
</dbReference>